<dbReference type="InterPro" id="IPR036188">
    <property type="entry name" value="FAD/NAD-bd_sf"/>
</dbReference>
<evidence type="ECO:0000256" key="2">
    <source>
        <dbReference type="ARBA" id="ARBA00022630"/>
    </source>
</evidence>
<proteinExistence type="inferred from homology"/>
<dbReference type="RefSeq" id="WP_088864218.1">
    <property type="nucleotide sequence ID" value="NZ_CP015101.1"/>
</dbReference>
<dbReference type="PANTHER" id="PTHR46056">
    <property type="entry name" value="LONG-CHAIN-ALCOHOL OXIDASE"/>
    <property type="match status" value="1"/>
</dbReference>
<dbReference type="Pfam" id="PF05199">
    <property type="entry name" value="GMC_oxred_C"/>
    <property type="match status" value="1"/>
</dbReference>
<dbReference type="AlphaFoldDB" id="A0A2Z2ME93"/>
<dbReference type="InterPro" id="IPR007867">
    <property type="entry name" value="GMC_OxRtase_C"/>
</dbReference>
<dbReference type="PROSITE" id="PS51379">
    <property type="entry name" value="4FE4S_FER_2"/>
    <property type="match status" value="1"/>
</dbReference>
<dbReference type="InterPro" id="IPR000172">
    <property type="entry name" value="GMC_OxRdtase_N"/>
</dbReference>
<evidence type="ECO:0000256" key="3">
    <source>
        <dbReference type="ARBA" id="ARBA00022827"/>
    </source>
</evidence>
<keyword evidence="3" id="KW-0274">FAD</keyword>
<dbReference type="SUPFAM" id="SSF51905">
    <property type="entry name" value="FAD/NAD(P)-binding domain"/>
    <property type="match status" value="1"/>
</dbReference>
<reference evidence="6 7" key="1">
    <citation type="submission" date="2016-04" db="EMBL/GenBank/DDBJ databases">
        <title>Complete genome sequence of Thermococcus barossii type strain SHCK-94.</title>
        <authorList>
            <person name="Oger P.M."/>
        </authorList>
    </citation>
    <scope>NUCLEOTIDE SEQUENCE [LARGE SCALE GENOMIC DNA]</scope>
    <source>
        <strain evidence="6 7">SHCK-94</strain>
    </source>
</reference>
<protein>
    <recommendedName>
        <fullName evidence="5">4Fe-4S ferredoxin-type domain-containing protein</fullName>
    </recommendedName>
</protein>
<name>A0A2Z2ME93_9EURY</name>
<dbReference type="KEGG" id="tbs:A3L01_01925"/>
<dbReference type="OrthoDB" id="346033at2157"/>
<evidence type="ECO:0000259" key="5">
    <source>
        <dbReference type="PROSITE" id="PS51379"/>
    </source>
</evidence>
<dbReference type="Gene3D" id="3.50.50.60">
    <property type="entry name" value="FAD/NAD(P)-binding domain"/>
    <property type="match status" value="2"/>
</dbReference>
<evidence type="ECO:0000256" key="1">
    <source>
        <dbReference type="ARBA" id="ARBA00010790"/>
    </source>
</evidence>
<dbReference type="GO" id="GO:0050660">
    <property type="term" value="F:flavin adenine dinucleotide binding"/>
    <property type="evidence" value="ECO:0007669"/>
    <property type="project" value="InterPro"/>
</dbReference>
<evidence type="ECO:0000256" key="4">
    <source>
        <dbReference type="ARBA" id="ARBA00023002"/>
    </source>
</evidence>
<sequence length="427" mass="45901">MKKHAEYLVVGSGAGGATIARELSMAGKDVLIVEAGKYEEHVGTFRDSLRYFETTGYKTPRTSREGVILWRAIMAGGSTVVSCANGTRCLQEEFKDLGINLESEFREAEGEMKIAPTPKSLLSEASLSMLEVSADLGYKMEPMPKFLDFSKCVRCGCCTFGCLQEAKWTALDYLNDALARGADVLYETRAHEMVVEDGKAIGIRGSGKGGYTEITADNVILAAGALSTPVILQNSGVKNAGGSLFIDILVNVYGRAEGLHQAREPSMALVDHEFHDERGFILSPYININRTVRFMEAGRKGFMMPTDKLVGIMVKTADDPTGRVYPDGSVSKGVTRDDQKRLDEGAAIAKEILEGIGADPGSFVVSKPEGAHFGGTAAIGAVVDEHLETEIRNLYVCDASVLPKAPGMPPILTIVALAKWLGKALAH</sequence>
<accession>A0A2Z2ME93</accession>
<dbReference type="EMBL" id="CP015101">
    <property type="protein sequence ID" value="ASJ04186.1"/>
    <property type="molecule type" value="Genomic_DNA"/>
</dbReference>
<feature type="domain" description="4Fe-4S ferredoxin-type" evidence="5">
    <location>
        <begin position="143"/>
        <end position="172"/>
    </location>
</feature>
<gene>
    <name evidence="6" type="ORF">A3L01_01925</name>
</gene>
<dbReference type="PANTHER" id="PTHR46056:SF12">
    <property type="entry name" value="LONG-CHAIN-ALCOHOL OXIDASE"/>
    <property type="match status" value="1"/>
</dbReference>
<dbReference type="Pfam" id="PF00732">
    <property type="entry name" value="GMC_oxred_N"/>
    <property type="match status" value="1"/>
</dbReference>
<evidence type="ECO:0000313" key="7">
    <source>
        <dbReference type="Proteomes" id="UP000250272"/>
    </source>
</evidence>
<keyword evidence="2" id="KW-0285">Flavoprotein</keyword>
<comment type="similarity">
    <text evidence="1">Belongs to the GMC oxidoreductase family.</text>
</comment>
<keyword evidence="4" id="KW-0560">Oxidoreductase</keyword>
<dbReference type="InterPro" id="IPR017896">
    <property type="entry name" value="4Fe4S_Fe-S-bd"/>
</dbReference>
<dbReference type="GeneID" id="33325490"/>
<dbReference type="GO" id="GO:0016614">
    <property type="term" value="F:oxidoreductase activity, acting on CH-OH group of donors"/>
    <property type="evidence" value="ECO:0007669"/>
    <property type="project" value="InterPro"/>
</dbReference>
<organism evidence="6 7">
    <name type="scientific">Thermococcus barossii</name>
    <dbReference type="NCBI Taxonomy" id="54077"/>
    <lineage>
        <taxon>Archaea</taxon>
        <taxon>Methanobacteriati</taxon>
        <taxon>Methanobacteriota</taxon>
        <taxon>Thermococci</taxon>
        <taxon>Thermococcales</taxon>
        <taxon>Thermococcaceae</taxon>
        <taxon>Thermococcus</taxon>
    </lineage>
</organism>
<keyword evidence="7" id="KW-1185">Reference proteome</keyword>
<evidence type="ECO:0000313" key="6">
    <source>
        <dbReference type="EMBL" id="ASJ04186.1"/>
    </source>
</evidence>
<dbReference type="Proteomes" id="UP000250272">
    <property type="component" value="Chromosome"/>
</dbReference>